<dbReference type="SUPFAM" id="SSF54427">
    <property type="entry name" value="NTF2-like"/>
    <property type="match status" value="1"/>
</dbReference>
<dbReference type="Proteomes" id="UP001501729">
    <property type="component" value="Unassembled WGS sequence"/>
</dbReference>
<dbReference type="GeneID" id="68615904"/>
<name>A0AAV3UQZ4_9EURY</name>
<evidence type="ECO:0000313" key="2">
    <source>
        <dbReference type="Proteomes" id="UP001501729"/>
    </source>
</evidence>
<organism evidence="1 2">
    <name type="scientific">Haladaptatus pallidirubidus</name>
    <dbReference type="NCBI Taxonomy" id="1008152"/>
    <lineage>
        <taxon>Archaea</taxon>
        <taxon>Methanobacteriati</taxon>
        <taxon>Methanobacteriota</taxon>
        <taxon>Stenosarchaea group</taxon>
        <taxon>Halobacteria</taxon>
        <taxon>Halobacteriales</taxon>
        <taxon>Haladaptataceae</taxon>
        <taxon>Haladaptatus</taxon>
    </lineage>
</organism>
<accession>A0AAV3UQZ4</accession>
<dbReference type="Gene3D" id="3.10.450.50">
    <property type="match status" value="1"/>
</dbReference>
<reference evidence="1 2" key="1">
    <citation type="journal article" date="2019" name="Int. J. Syst. Evol. Microbiol.">
        <title>The Global Catalogue of Microorganisms (GCM) 10K type strain sequencing project: providing services to taxonomists for standard genome sequencing and annotation.</title>
        <authorList>
            <consortium name="The Broad Institute Genomics Platform"/>
            <consortium name="The Broad Institute Genome Sequencing Center for Infectious Disease"/>
            <person name="Wu L."/>
            <person name="Ma J."/>
        </authorList>
    </citation>
    <scope>NUCLEOTIDE SEQUENCE [LARGE SCALE GENOMIC DNA]</scope>
    <source>
        <strain evidence="1 2">JCM 17504</strain>
    </source>
</reference>
<protein>
    <recommendedName>
        <fullName evidence="3">SnoaL-like domain-containing protein</fullName>
    </recommendedName>
</protein>
<dbReference type="InterPro" id="IPR032710">
    <property type="entry name" value="NTF2-like_dom_sf"/>
</dbReference>
<evidence type="ECO:0008006" key="3">
    <source>
        <dbReference type="Google" id="ProtNLM"/>
    </source>
</evidence>
<evidence type="ECO:0000313" key="1">
    <source>
        <dbReference type="EMBL" id="GAA5063399.1"/>
    </source>
</evidence>
<dbReference type="RefSeq" id="WP_227777197.1">
    <property type="nucleotide sequence ID" value="NZ_BAABKX010000026.1"/>
</dbReference>
<comment type="caution">
    <text evidence="1">The sequence shown here is derived from an EMBL/GenBank/DDBJ whole genome shotgun (WGS) entry which is preliminary data.</text>
</comment>
<proteinExistence type="predicted"/>
<dbReference type="EMBL" id="BAABKX010000026">
    <property type="protein sequence ID" value="GAA5063399.1"/>
    <property type="molecule type" value="Genomic_DNA"/>
</dbReference>
<gene>
    <name evidence="1" type="ORF">GCM10025751_51820</name>
</gene>
<sequence>MARAAAKSNVERVQRVYDAFNEGDIDTPMATMAEEIEWIEPEGDIYGERTTVLRKS</sequence>
<dbReference type="AlphaFoldDB" id="A0AAV3UQZ4"/>
<keyword evidence="2" id="KW-1185">Reference proteome</keyword>